<feature type="repeat" description="TPR" evidence="2">
    <location>
        <begin position="189"/>
        <end position="222"/>
    </location>
</feature>
<keyword evidence="8" id="KW-1185">Reference proteome</keyword>
<gene>
    <name evidence="7" type="ORF">OIK42_05630</name>
</gene>
<keyword evidence="2" id="KW-0802">TPR repeat</keyword>
<dbReference type="EC" id="2.7.7.65" evidence="1"/>
<evidence type="ECO:0000259" key="6">
    <source>
        <dbReference type="PROSITE" id="PS50887"/>
    </source>
</evidence>
<dbReference type="NCBIfam" id="TIGR00254">
    <property type="entry name" value="GGDEF"/>
    <property type="match status" value="1"/>
</dbReference>
<reference evidence="7 8" key="1">
    <citation type="submission" date="2022-10" db="EMBL/GenBank/DDBJ databases">
        <title>Alteromonas sp. chi3 Genome sequencing.</title>
        <authorList>
            <person name="Park S."/>
        </authorList>
    </citation>
    <scope>NUCLEOTIDE SEQUENCE [LARGE SCALE GENOMIC DNA]</scope>
    <source>
        <strain evidence="8">chi3</strain>
    </source>
</reference>
<dbReference type="InterPro" id="IPR000160">
    <property type="entry name" value="GGDEF_dom"/>
</dbReference>
<dbReference type="RefSeq" id="WP_273638998.1">
    <property type="nucleotide sequence ID" value="NZ_JAQQXP010000001.1"/>
</dbReference>
<keyword evidence="5" id="KW-0732">Signal</keyword>
<feature type="transmembrane region" description="Helical" evidence="4">
    <location>
        <begin position="422"/>
        <end position="442"/>
    </location>
</feature>
<proteinExistence type="predicted"/>
<sequence length="698" mass="78821">MSCGFRRWWLVISLSIFMASPASAEPKPASDLPEQIAKARSAGDMQGADELATRFVTLAQEQGDAGLEAQALFQQARNAMERNRYSDAQSKLAQAIELYQSVNDQKGLGQAYRQMGLTYRYQSNYSMALQYVYLSMQIFQQLDDLDAISSAHNSIGVILEKMGYYEEALQAHQKALELNTQLNDMPGVASALYNIGDLRRVMGDLDTALIYFEDALQLDIASGDQKNIAYSHNKIGYLLNTMGQHERARTHILKALELFRKIQTPRDTDWALSSLAQLEMDSGNLEAAKTLIDGVIERAIEHNYRSLLVDAYEVAAELDYRQKNYPSALTYIAAGLEQAKQNKELAHESDFEALRVKVHLANNSLQQAFEALQRQKQLDDQRLNDVRVEGIAKVQAQAEFVRRAHQIELLEKEQALEHTSRILWMTAAIAVICVLLLVLLLYGRFMQRQVNRQLEQKVAQRTQELEVKNQQLSAAYREVEAISLTDKLTGLHNRRFLENHVEPDLERALRLYYDWHSGKTGKPTEADIALFIIDLDDFKEVNDSYGHNVGDTILTQLAQRMSQVFRQSDYLVRWGGEEFVAVARFINREEAALLAQRMLEIINKQEFMICASDTLRQTCSIGYVCFPPVLQANSNQISLKSLMAVADSCLYAAKSAGKNAWVGVESAHDPILFNDDATLSGIDNLLQNDKVIIRRSCG</sequence>
<dbReference type="SMART" id="SM00267">
    <property type="entry name" value="GGDEF"/>
    <property type="match status" value="1"/>
</dbReference>
<dbReference type="Pfam" id="PF13424">
    <property type="entry name" value="TPR_12"/>
    <property type="match status" value="1"/>
</dbReference>
<dbReference type="Pfam" id="PF13181">
    <property type="entry name" value="TPR_8"/>
    <property type="match status" value="1"/>
</dbReference>
<feature type="coiled-coil region" evidence="3">
    <location>
        <begin position="451"/>
        <end position="482"/>
    </location>
</feature>
<protein>
    <recommendedName>
        <fullName evidence="1">diguanylate cyclase</fullName>
        <ecNumber evidence="1">2.7.7.65</ecNumber>
    </recommendedName>
</protein>
<dbReference type="SUPFAM" id="SSF48452">
    <property type="entry name" value="TPR-like"/>
    <property type="match status" value="2"/>
</dbReference>
<dbReference type="PROSITE" id="PS50293">
    <property type="entry name" value="TPR_REGION"/>
    <property type="match status" value="1"/>
</dbReference>
<comment type="caution">
    <text evidence="7">The sequence shown here is derived from an EMBL/GenBank/DDBJ whole genome shotgun (WGS) entry which is preliminary data.</text>
</comment>
<feature type="domain" description="GGDEF" evidence="6">
    <location>
        <begin position="526"/>
        <end position="666"/>
    </location>
</feature>
<dbReference type="InterPro" id="IPR029787">
    <property type="entry name" value="Nucleotide_cyclase"/>
</dbReference>
<keyword evidence="4" id="KW-0472">Membrane</keyword>
<feature type="chain" id="PRO_5046429860" description="diguanylate cyclase" evidence="5">
    <location>
        <begin position="25"/>
        <end position="698"/>
    </location>
</feature>
<dbReference type="Pfam" id="PF00990">
    <property type="entry name" value="GGDEF"/>
    <property type="match status" value="1"/>
</dbReference>
<dbReference type="PANTHER" id="PTHR45138:SF5">
    <property type="entry name" value="BIFUNCTIONAL PERIPLASMIC SUBSTRATE BINDING PROTEIN_CYTOPLASMIC DIGUANYLATE CYCLASE"/>
    <property type="match status" value="1"/>
</dbReference>
<evidence type="ECO:0000256" key="3">
    <source>
        <dbReference type="SAM" id="Coils"/>
    </source>
</evidence>
<dbReference type="InterPro" id="IPR050469">
    <property type="entry name" value="Diguanylate_Cyclase"/>
</dbReference>
<dbReference type="PANTHER" id="PTHR45138">
    <property type="entry name" value="REGULATORY COMPONENTS OF SENSORY TRANSDUCTION SYSTEM"/>
    <property type="match status" value="1"/>
</dbReference>
<evidence type="ECO:0000256" key="1">
    <source>
        <dbReference type="ARBA" id="ARBA00012528"/>
    </source>
</evidence>
<accession>A0ABT5KZP0</accession>
<feature type="repeat" description="TPR" evidence="2">
    <location>
        <begin position="149"/>
        <end position="182"/>
    </location>
</feature>
<evidence type="ECO:0000256" key="4">
    <source>
        <dbReference type="SAM" id="Phobius"/>
    </source>
</evidence>
<keyword evidence="4" id="KW-0812">Transmembrane</keyword>
<dbReference type="InterPro" id="IPR043128">
    <property type="entry name" value="Rev_trsase/Diguanyl_cyclase"/>
</dbReference>
<dbReference type="Gene3D" id="3.30.70.270">
    <property type="match status" value="1"/>
</dbReference>
<dbReference type="InterPro" id="IPR019734">
    <property type="entry name" value="TPR_rpt"/>
</dbReference>
<keyword evidence="3" id="KW-0175">Coiled coil</keyword>
<evidence type="ECO:0000256" key="5">
    <source>
        <dbReference type="SAM" id="SignalP"/>
    </source>
</evidence>
<dbReference type="InterPro" id="IPR011990">
    <property type="entry name" value="TPR-like_helical_dom_sf"/>
</dbReference>
<dbReference type="SUPFAM" id="SSF55073">
    <property type="entry name" value="Nucleotide cyclase"/>
    <property type="match status" value="1"/>
</dbReference>
<dbReference type="PROSITE" id="PS50887">
    <property type="entry name" value="GGDEF"/>
    <property type="match status" value="1"/>
</dbReference>
<dbReference type="PROSITE" id="PS50005">
    <property type="entry name" value="TPR"/>
    <property type="match status" value="2"/>
</dbReference>
<evidence type="ECO:0000256" key="2">
    <source>
        <dbReference type="PROSITE-ProRule" id="PRU00339"/>
    </source>
</evidence>
<name>A0ABT5KZP0_9ALTE</name>
<keyword evidence="4" id="KW-1133">Transmembrane helix</keyword>
<organism evidence="7 8">
    <name type="scientific">Alteromonas gilva</name>
    <dbReference type="NCBI Taxonomy" id="2987522"/>
    <lineage>
        <taxon>Bacteria</taxon>
        <taxon>Pseudomonadati</taxon>
        <taxon>Pseudomonadota</taxon>
        <taxon>Gammaproteobacteria</taxon>
        <taxon>Alteromonadales</taxon>
        <taxon>Alteromonadaceae</taxon>
        <taxon>Alteromonas/Salinimonas group</taxon>
        <taxon>Alteromonas</taxon>
    </lineage>
</organism>
<dbReference type="EMBL" id="JAQQXP010000001">
    <property type="protein sequence ID" value="MDC8830240.1"/>
    <property type="molecule type" value="Genomic_DNA"/>
</dbReference>
<dbReference type="Proteomes" id="UP001218788">
    <property type="component" value="Unassembled WGS sequence"/>
</dbReference>
<dbReference type="Gene3D" id="1.25.40.10">
    <property type="entry name" value="Tetratricopeptide repeat domain"/>
    <property type="match status" value="1"/>
</dbReference>
<dbReference type="CDD" id="cd01949">
    <property type="entry name" value="GGDEF"/>
    <property type="match status" value="1"/>
</dbReference>
<dbReference type="SMART" id="SM00028">
    <property type="entry name" value="TPR"/>
    <property type="match status" value="6"/>
</dbReference>
<evidence type="ECO:0000313" key="7">
    <source>
        <dbReference type="EMBL" id="MDC8830240.1"/>
    </source>
</evidence>
<evidence type="ECO:0000313" key="8">
    <source>
        <dbReference type="Proteomes" id="UP001218788"/>
    </source>
</evidence>
<feature type="signal peptide" evidence="5">
    <location>
        <begin position="1"/>
        <end position="24"/>
    </location>
</feature>